<protein>
    <submittedName>
        <fullName evidence="5">Glycine zipper 2TM domain-containing protein</fullName>
    </submittedName>
</protein>
<comment type="caution">
    <text evidence="5">The sequence shown here is derived from an EMBL/GenBank/DDBJ whole genome shotgun (WGS) entry which is preliminary data.</text>
</comment>
<proteinExistence type="predicted"/>
<name>A0ABU9BSL3_9BURK</name>
<reference evidence="5 6" key="1">
    <citation type="submission" date="2024-04" db="EMBL/GenBank/DDBJ databases">
        <title>Novel species of the genus Ideonella isolated from streams.</title>
        <authorList>
            <person name="Lu H."/>
        </authorList>
    </citation>
    <scope>NUCLEOTIDE SEQUENCE [LARGE SCALE GENOMIC DNA]</scope>
    <source>
        <strain evidence="5 6">DXS29W</strain>
    </source>
</reference>
<dbReference type="PANTHER" id="PTHR35603:SF2">
    <property type="entry name" value="OUTER MEMBRANE LIPOPROTEIN"/>
    <property type="match status" value="1"/>
</dbReference>
<feature type="transmembrane region" description="Helical" evidence="4">
    <location>
        <begin position="21"/>
        <end position="41"/>
    </location>
</feature>
<evidence type="ECO:0000256" key="2">
    <source>
        <dbReference type="ARBA" id="ARBA00023136"/>
    </source>
</evidence>
<evidence type="ECO:0000256" key="1">
    <source>
        <dbReference type="ARBA" id="ARBA00004370"/>
    </source>
</evidence>
<feature type="region of interest" description="Disordered" evidence="3">
    <location>
        <begin position="68"/>
        <end position="129"/>
    </location>
</feature>
<evidence type="ECO:0000313" key="5">
    <source>
        <dbReference type="EMBL" id="MEK8032967.1"/>
    </source>
</evidence>
<organism evidence="5 6">
    <name type="scientific">Ideonella lacteola</name>
    <dbReference type="NCBI Taxonomy" id="2984193"/>
    <lineage>
        <taxon>Bacteria</taxon>
        <taxon>Pseudomonadati</taxon>
        <taxon>Pseudomonadota</taxon>
        <taxon>Betaproteobacteria</taxon>
        <taxon>Burkholderiales</taxon>
        <taxon>Sphaerotilaceae</taxon>
        <taxon>Ideonella</taxon>
    </lineage>
</organism>
<keyword evidence="6" id="KW-1185">Reference proteome</keyword>
<evidence type="ECO:0000313" key="6">
    <source>
        <dbReference type="Proteomes" id="UP001371218"/>
    </source>
</evidence>
<evidence type="ECO:0000256" key="4">
    <source>
        <dbReference type="SAM" id="Phobius"/>
    </source>
</evidence>
<dbReference type="EMBL" id="JBBUTG010000013">
    <property type="protein sequence ID" value="MEK8032967.1"/>
    <property type="molecule type" value="Genomic_DNA"/>
</dbReference>
<dbReference type="PANTHER" id="PTHR35603">
    <property type="match status" value="1"/>
</dbReference>
<keyword evidence="4" id="KW-1133">Transmembrane helix</keyword>
<keyword evidence="4" id="KW-0812">Transmembrane</keyword>
<sequence>MHPSTAAIRPRPPQATFSRTAWVVIGLLGTTVAALGSALVMRSPAPAPADLAPQVSYANDLAPTAAGNKPLPVASDGNAAPGEAPTASPVPAPAHATAKAPSRHAAPATVQPHADSDVAPAPGTRGEIHGTQPAVVSVCNSCGVVEAVEPVQREGKASGVGAVAGGVVGGALGNRMGAGSGKTAMTVLGVVGGGLAGHAIEKKVKTETVYRVKVRMEDGSVRSFTQAKTMAVGTQVTVQGETLKVAPASTQTAQVARNSA</sequence>
<comment type="subcellular location">
    <subcellularLocation>
        <location evidence="1">Membrane</location>
    </subcellularLocation>
</comment>
<keyword evidence="2 4" id="KW-0472">Membrane</keyword>
<accession>A0ABU9BSL3</accession>
<evidence type="ECO:0000256" key="3">
    <source>
        <dbReference type="SAM" id="MobiDB-lite"/>
    </source>
</evidence>
<dbReference type="InterPro" id="IPR051407">
    <property type="entry name" value="Bact_OM_lipoprot/Surf_antigen"/>
</dbReference>
<gene>
    <name evidence="5" type="ORF">AACH06_19265</name>
</gene>
<dbReference type="Proteomes" id="UP001371218">
    <property type="component" value="Unassembled WGS sequence"/>
</dbReference>
<dbReference type="RefSeq" id="WP_341427389.1">
    <property type="nucleotide sequence ID" value="NZ_JBBUTG010000013.1"/>
</dbReference>